<evidence type="ECO:0000313" key="5">
    <source>
        <dbReference type="Proteomes" id="UP001634394"/>
    </source>
</evidence>
<evidence type="ECO:0000313" key="4">
    <source>
        <dbReference type="EMBL" id="KAL3878538.1"/>
    </source>
</evidence>
<dbReference type="InterPro" id="IPR051487">
    <property type="entry name" value="Ser/Thr_Proteases_Immune/Dev"/>
</dbReference>
<gene>
    <name evidence="4" type="ORF">ACJMK2_030878</name>
</gene>
<evidence type="ECO:0000256" key="1">
    <source>
        <dbReference type="ARBA" id="ARBA00023157"/>
    </source>
</evidence>
<dbReference type="EMBL" id="JBJQND010000004">
    <property type="protein sequence ID" value="KAL3878538.1"/>
    <property type="molecule type" value="Genomic_DNA"/>
</dbReference>
<dbReference type="PROSITE" id="PS00135">
    <property type="entry name" value="TRYPSIN_SER"/>
    <property type="match status" value="1"/>
</dbReference>
<keyword evidence="5" id="KW-1185">Reference proteome</keyword>
<dbReference type="CDD" id="cd00190">
    <property type="entry name" value="Tryp_SPc"/>
    <property type="match status" value="1"/>
</dbReference>
<feature type="domain" description="Peptidase S1" evidence="3">
    <location>
        <begin position="52"/>
        <end position="255"/>
    </location>
</feature>
<dbReference type="InterPro" id="IPR009003">
    <property type="entry name" value="Peptidase_S1_PA"/>
</dbReference>
<evidence type="ECO:0000259" key="3">
    <source>
        <dbReference type="PROSITE" id="PS50240"/>
    </source>
</evidence>
<reference evidence="4 5" key="1">
    <citation type="submission" date="2024-11" db="EMBL/GenBank/DDBJ databases">
        <title>Chromosome-level genome assembly of the freshwater bivalve Anodonta woodiana.</title>
        <authorList>
            <person name="Chen X."/>
        </authorList>
    </citation>
    <scope>NUCLEOTIDE SEQUENCE [LARGE SCALE GENOMIC DNA]</scope>
    <source>
        <strain evidence="4">MN2024</strain>
        <tissue evidence="4">Gills</tissue>
    </source>
</reference>
<sequence>MTTVPSIGGQTMLCLLYQVLEGRKCYDYCTKYWRAENVMTTVPSIGGQTMLCLLYQVKLIEIRLEGRQWPSQIRIVLGEHTLSEIEGSEQYRNISRIVISPFFNAVRPEYNYHLPYDLAMLELSTPANLNSVVKPISLPDPNRSYSGRFCILTGWGNTGVNEDGADVLQMAEVNTLDNRVCEDTWGYYIYFGNLCVYTYGVAPCQGDSGGPLVCLDNNGYVLAGISSWADTDCGDHPSIYTRVTENLGWILKRLSTLEAANDICIVQRLSTLEAANDIYIVQRLSTLEAANDICIVQRLSTLEAANDICIVQRLSTLEAANDICIVQRLSTLEAANDICIVQRLSTLEAANDICIVQRLSTLEAANDICIVQRLSTLEAANDIK</sequence>
<proteinExistence type="inferred from homology"/>
<dbReference type="InterPro" id="IPR001254">
    <property type="entry name" value="Trypsin_dom"/>
</dbReference>
<dbReference type="AlphaFoldDB" id="A0ABD3WZ46"/>
<dbReference type="SMART" id="SM00020">
    <property type="entry name" value="Tryp_SPc"/>
    <property type="match status" value="1"/>
</dbReference>
<dbReference type="InterPro" id="IPR043504">
    <property type="entry name" value="Peptidase_S1_PA_chymotrypsin"/>
</dbReference>
<dbReference type="Proteomes" id="UP001634394">
    <property type="component" value="Unassembled WGS sequence"/>
</dbReference>
<dbReference type="InterPro" id="IPR033116">
    <property type="entry name" value="TRYPSIN_SER"/>
</dbReference>
<protein>
    <recommendedName>
        <fullName evidence="3">Peptidase S1 domain-containing protein</fullName>
    </recommendedName>
</protein>
<dbReference type="PROSITE" id="PS50240">
    <property type="entry name" value="TRYPSIN_DOM"/>
    <property type="match status" value="1"/>
</dbReference>
<dbReference type="Pfam" id="PF00089">
    <property type="entry name" value="Trypsin"/>
    <property type="match status" value="1"/>
</dbReference>
<keyword evidence="1" id="KW-1015">Disulfide bond</keyword>
<evidence type="ECO:0000256" key="2">
    <source>
        <dbReference type="ARBA" id="ARBA00024195"/>
    </source>
</evidence>
<comment type="similarity">
    <text evidence="2">Belongs to the peptidase S1 family. CLIP subfamily.</text>
</comment>
<dbReference type="PANTHER" id="PTHR24256">
    <property type="entry name" value="TRYPTASE-RELATED"/>
    <property type="match status" value="1"/>
</dbReference>
<dbReference type="SUPFAM" id="SSF50494">
    <property type="entry name" value="Trypsin-like serine proteases"/>
    <property type="match status" value="1"/>
</dbReference>
<name>A0ABD3WZ46_SINWO</name>
<organism evidence="4 5">
    <name type="scientific">Sinanodonta woodiana</name>
    <name type="common">Chinese pond mussel</name>
    <name type="synonym">Anodonta woodiana</name>
    <dbReference type="NCBI Taxonomy" id="1069815"/>
    <lineage>
        <taxon>Eukaryota</taxon>
        <taxon>Metazoa</taxon>
        <taxon>Spiralia</taxon>
        <taxon>Lophotrochozoa</taxon>
        <taxon>Mollusca</taxon>
        <taxon>Bivalvia</taxon>
        <taxon>Autobranchia</taxon>
        <taxon>Heteroconchia</taxon>
        <taxon>Palaeoheterodonta</taxon>
        <taxon>Unionida</taxon>
        <taxon>Unionoidea</taxon>
        <taxon>Unionidae</taxon>
        <taxon>Unioninae</taxon>
        <taxon>Sinanodonta</taxon>
    </lineage>
</organism>
<comment type="caution">
    <text evidence="4">The sequence shown here is derived from an EMBL/GenBank/DDBJ whole genome shotgun (WGS) entry which is preliminary data.</text>
</comment>
<accession>A0ABD3WZ46</accession>
<dbReference type="Gene3D" id="2.40.10.10">
    <property type="entry name" value="Trypsin-like serine proteases"/>
    <property type="match status" value="1"/>
</dbReference>